<feature type="domain" description="YhcG N-terminal" evidence="2">
    <location>
        <begin position="15"/>
        <end position="150"/>
    </location>
</feature>
<evidence type="ECO:0000313" key="3">
    <source>
        <dbReference type="EMBL" id="PQA55706.1"/>
    </source>
</evidence>
<dbReference type="AlphaFoldDB" id="A0A2S7IIB2"/>
<dbReference type="InterPro" id="IPR009362">
    <property type="entry name" value="YhcG_C"/>
</dbReference>
<sequence>MSTLPSNYGSLLAELRNEISNSRLRAVLAANAELLYLYWRIGHTILSQQEAKGWGSKVVDQLAEDLRSAFPDMQGLSKRNLLYMRKFADLYPDFLIVQPSVAQLPWSHYVILMDKVKSREEREFYTQKALENGWSRDVLSMQIKSSLYERQGKAISNFEARLPAIQSDLAQQLTKDPYIFDFLTLREDYQEKDLENALTEHITKFLLELGAGFAFLGKQYHLEVDGQDFYIDLLFYHVKLRCYVVVELKTGKFVPEFAGKLNFYLSVVDDQLKSEFDQPSIGLLICQEKNKVVAEYSLKDINKPIGISAYELTESIPSDLKGTLPSIEDIEQELLKSHASNEE</sequence>
<dbReference type="Pfam" id="PF17761">
    <property type="entry name" value="DUF1016_N"/>
    <property type="match status" value="1"/>
</dbReference>
<dbReference type="PANTHER" id="PTHR30547:SF0">
    <property type="entry name" value="BLR8175 PROTEIN"/>
    <property type="match status" value="1"/>
</dbReference>
<organism evidence="3 4">
    <name type="scientific">Siphonobacter curvatus</name>
    <dbReference type="NCBI Taxonomy" id="2094562"/>
    <lineage>
        <taxon>Bacteria</taxon>
        <taxon>Pseudomonadati</taxon>
        <taxon>Bacteroidota</taxon>
        <taxon>Cytophagia</taxon>
        <taxon>Cytophagales</taxon>
        <taxon>Cytophagaceae</taxon>
        <taxon>Siphonobacter</taxon>
    </lineage>
</organism>
<dbReference type="EMBL" id="PTRA01000004">
    <property type="protein sequence ID" value="PQA55706.1"/>
    <property type="molecule type" value="Genomic_DNA"/>
</dbReference>
<reference evidence="4" key="1">
    <citation type="submission" date="2018-02" db="EMBL/GenBank/DDBJ databases">
        <title>Genome sequencing of Solimonas sp. HR-BB.</title>
        <authorList>
            <person name="Lee Y."/>
            <person name="Jeon C.O."/>
        </authorList>
    </citation>
    <scope>NUCLEOTIDE SEQUENCE [LARGE SCALE GENOMIC DNA]</scope>
    <source>
        <strain evidence="4">HR-U</strain>
    </source>
</reference>
<dbReference type="OrthoDB" id="9801263at2"/>
<dbReference type="InterPro" id="IPR041527">
    <property type="entry name" value="YhcG_N"/>
</dbReference>
<dbReference type="RefSeq" id="WP_104715165.1">
    <property type="nucleotide sequence ID" value="NZ_PTRA01000004.1"/>
</dbReference>
<proteinExistence type="predicted"/>
<dbReference type="GO" id="GO:0003676">
    <property type="term" value="F:nucleic acid binding"/>
    <property type="evidence" value="ECO:0007669"/>
    <property type="project" value="InterPro"/>
</dbReference>
<dbReference type="InterPro" id="IPR053148">
    <property type="entry name" value="PD-DEXK-like_domain"/>
</dbReference>
<evidence type="ECO:0000259" key="2">
    <source>
        <dbReference type="Pfam" id="PF17761"/>
    </source>
</evidence>
<dbReference type="Gene3D" id="3.40.1350.10">
    <property type="match status" value="1"/>
</dbReference>
<accession>A0A2S7IIB2</accession>
<dbReference type="PANTHER" id="PTHR30547">
    <property type="entry name" value="UNCHARACTERIZED PROTEIN YHCG-RELATED"/>
    <property type="match status" value="1"/>
</dbReference>
<feature type="domain" description="YhcG PDDEXK nuclease" evidence="1">
    <location>
        <begin position="171"/>
        <end position="325"/>
    </location>
</feature>
<evidence type="ECO:0000313" key="4">
    <source>
        <dbReference type="Proteomes" id="UP000239590"/>
    </source>
</evidence>
<dbReference type="InterPro" id="IPR011856">
    <property type="entry name" value="tRNA_endonuc-like_dom_sf"/>
</dbReference>
<comment type="caution">
    <text evidence="3">The sequence shown here is derived from an EMBL/GenBank/DDBJ whole genome shotgun (WGS) entry which is preliminary data.</text>
</comment>
<gene>
    <name evidence="3" type="ORF">C5O19_20070</name>
</gene>
<dbReference type="Pfam" id="PF06250">
    <property type="entry name" value="YhcG_C"/>
    <property type="match status" value="1"/>
</dbReference>
<name>A0A2S7IIB2_9BACT</name>
<dbReference type="Proteomes" id="UP000239590">
    <property type="component" value="Unassembled WGS sequence"/>
</dbReference>
<protein>
    <submittedName>
        <fullName evidence="3">DUF1016 domain-containing protein</fullName>
    </submittedName>
</protein>
<keyword evidence="4" id="KW-1185">Reference proteome</keyword>
<evidence type="ECO:0000259" key="1">
    <source>
        <dbReference type="Pfam" id="PF06250"/>
    </source>
</evidence>